<comment type="caution">
    <text evidence="2">The sequence shown here is derived from an EMBL/GenBank/DDBJ whole genome shotgun (WGS) entry which is preliminary data.</text>
</comment>
<evidence type="ECO:0000313" key="3">
    <source>
        <dbReference type="Proteomes" id="UP000680365"/>
    </source>
</evidence>
<protein>
    <recommendedName>
        <fullName evidence="4">DUF2892 domain-containing protein</fullName>
    </recommendedName>
</protein>
<feature type="transmembrane region" description="Helical" evidence="1">
    <location>
        <begin position="12"/>
        <end position="34"/>
    </location>
</feature>
<feature type="transmembrane region" description="Helical" evidence="1">
    <location>
        <begin position="54"/>
        <end position="73"/>
    </location>
</feature>
<keyword evidence="3" id="KW-1185">Reference proteome</keyword>
<keyword evidence="1" id="KW-1133">Transmembrane helix</keyword>
<evidence type="ECO:0000256" key="1">
    <source>
        <dbReference type="SAM" id="Phobius"/>
    </source>
</evidence>
<dbReference type="EMBL" id="JAEDAM010000102">
    <property type="protein sequence ID" value="MBS8122552.1"/>
    <property type="molecule type" value="Genomic_DNA"/>
</dbReference>
<accession>A0ABS5QMY2</accession>
<name>A0ABS5QMY2_9BACT</name>
<proteinExistence type="predicted"/>
<gene>
    <name evidence="2" type="ORF">VAMP_178845n409</name>
</gene>
<keyword evidence="1" id="KW-0812">Transmembrane</keyword>
<organism evidence="2 3">
    <name type="scientific">Candidatus Vampirococcus lugosii</name>
    <dbReference type="NCBI Taxonomy" id="2789015"/>
    <lineage>
        <taxon>Bacteria</taxon>
        <taxon>Candidatus Absconditibacteriota</taxon>
        <taxon>Vampirococcus</taxon>
    </lineage>
</organism>
<keyword evidence="1" id="KW-0472">Membrane</keyword>
<evidence type="ECO:0000313" key="2">
    <source>
        <dbReference type="EMBL" id="MBS8122552.1"/>
    </source>
</evidence>
<reference evidence="2 3" key="1">
    <citation type="journal article" date="2021" name="Nat. Commun.">
        <title>Reductive evolution and unique predatory mode in the CPR bacterium Vampirococcus lugosii.</title>
        <authorList>
            <person name="Moreira D."/>
            <person name="Zivanovic Y."/>
            <person name="Lopez-Archilla A.I."/>
            <person name="Iniesto M."/>
            <person name="Lopez-Garcia P."/>
        </authorList>
    </citation>
    <scope>NUCLEOTIDE SEQUENCE [LARGE SCALE GENOMIC DNA]</scope>
    <source>
        <strain evidence="2">Chiprana</strain>
    </source>
</reference>
<evidence type="ECO:0008006" key="4">
    <source>
        <dbReference type="Google" id="ProtNLM"/>
    </source>
</evidence>
<sequence>MKKINNFLNKIYKGLKIIFFPIGFVVSKINYFLITIYKSLKIVFFPIYFILSKIIHILSHIVYCPISFIIRLINIIRDFF</sequence>
<dbReference type="Proteomes" id="UP000680365">
    <property type="component" value="Unassembled WGS sequence"/>
</dbReference>